<name>A0ABD1QUW7_9LAMI</name>
<sequence>MSAEDWQKCIDLFTSHTFVERSSKNKINRSKAKYLSMQGLMSFSATRYDERDPKTQQWPGIIDSFKTFHTFRDGNWVNLQAAGDYDKLVELRETQHTQVASSGASLDKCAIAKEVLEERRGHVRGVGQVPKGTSPSLDSTTASKTPQETSHQFSGDPHNNDPRLAMYEAQLRRMQ</sequence>
<evidence type="ECO:0000313" key="2">
    <source>
        <dbReference type="EMBL" id="KAL2480000.1"/>
    </source>
</evidence>
<reference evidence="3" key="1">
    <citation type="submission" date="2024-07" db="EMBL/GenBank/DDBJ databases">
        <title>Two chromosome-level genome assemblies of Korean endemic species Abeliophyllum distichum and Forsythia ovata (Oleaceae).</title>
        <authorList>
            <person name="Jang H."/>
        </authorList>
    </citation>
    <scope>NUCLEOTIDE SEQUENCE [LARGE SCALE GENOMIC DNA]</scope>
</reference>
<evidence type="ECO:0000256" key="1">
    <source>
        <dbReference type="SAM" id="MobiDB-lite"/>
    </source>
</evidence>
<dbReference type="Proteomes" id="UP001604336">
    <property type="component" value="Unassembled WGS sequence"/>
</dbReference>
<protein>
    <recommendedName>
        <fullName evidence="4">Transposase</fullName>
    </recommendedName>
</protein>
<proteinExistence type="predicted"/>
<feature type="region of interest" description="Disordered" evidence="1">
    <location>
        <begin position="121"/>
        <end position="164"/>
    </location>
</feature>
<accession>A0ABD1QUW7</accession>
<dbReference type="Pfam" id="PF03004">
    <property type="entry name" value="Transposase_24"/>
    <property type="match status" value="1"/>
</dbReference>
<dbReference type="AlphaFoldDB" id="A0ABD1QUW7"/>
<dbReference type="InterPro" id="IPR004252">
    <property type="entry name" value="Probable_transposase_24"/>
</dbReference>
<keyword evidence="3" id="KW-1185">Reference proteome</keyword>
<comment type="caution">
    <text evidence="2">The sequence shown here is derived from an EMBL/GenBank/DDBJ whole genome shotgun (WGS) entry which is preliminary data.</text>
</comment>
<dbReference type="EMBL" id="JBFOLK010000010">
    <property type="protein sequence ID" value="KAL2480000.1"/>
    <property type="molecule type" value="Genomic_DNA"/>
</dbReference>
<feature type="compositionally biased region" description="Polar residues" evidence="1">
    <location>
        <begin position="131"/>
        <end position="153"/>
    </location>
</feature>
<evidence type="ECO:0008006" key="4">
    <source>
        <dbReference type="Google" id="ProtNLM"/>
    </source>
</evidence>
<organism evidence="2 3">
    <name type="scientific">Abeliophyllum distichum</name>
    <dbReference type="NCBI Taxonomy" id="126358"/>
    <lineage>
        <taxon>Eukaryota</taxon>
        <taxon>Viridiplantae</taxon>
        <taxon>Streptophyta</taxon>
        <taxon>Embryophyta</taxon>
        <taxon>Tracheophyta</taxon>
        <taxon>Spermatophyta</taxon>
        <taxon>Magnoliopsida</taxon>
        <taxon>eudicotyledons</taxon>
        <taxon>Gunneridae</taxon>
        <taxon>Pentapetalae</taxon>
        <taxon>asterids</taxon>
        <taxon>lamiids</taxon>
        <taxon>Lamiales</taxon>
        <taxon>Oleaceae</taxon>
        <taxon>Forsythieae</taxon>
        <taxon>Abeliophyllum</taxon>
    </lineage>
</organism>
<gene>
    <name evidence="2" type="ORF">Adt_32966</name>
</gene>
<evidence type="ECO:0000313" key="3">
    <source>
        <dbReference type="Proteomes" id="UP001604336"/>
    </source>
</evidence>